<dbReference type="GO" id="GO:0003700">
    <property type="term" value="F:DNA-binding transcription factor activity"/>
    <property type="evidence" value="ECO:0007669"/>
    <property type="project" value="InterPro"/>
</dbReference>
<comment type="similarity">
    <text evidence="6">Belongs to the AP2/ERF transcription factor family. ERF subfamily.</text>
</comment>
<sequence>MPGHEIIKPVSVQQTKSNTTTGRRFVGVRQRPSGRWVAEIKDSSQHVRLWLGTFDTAEEAARAYDEAARALRGENARTNFAASPNSPPPPPPLGDAASVNCGFFTNSDDDGGRGGGALASLRARLGKNLHGVMARTADGGRSSSSKARVSDQSTFASIFHYTDFSFRRNPVEAKGIEKAVQPSFIVPAQTRDEELFTSGSNFEEVAAADVGQLAVAGSWDGTSMGINDLQHGQDEEADLWRFDHGEVGGGRERENKRLKVSSSVIVPPSFGVSTS</sequence>
<dbReference type="CDD" id="cd00018">
    <property type="entry name" value="AP2"/>
    <property type="match status" value="1"/>
</dbReference>
<dbReference type="PANTHER" id="PTHR31194">
    <property type="entry name" value="SHN SHINE , DNA BINDING / TRANSCRIPTION FACTOR"/>
    <property type="match status" value="1"/>
</dbReference>
<evidence type="ECO:0000313" key="8">
    <source>
        <dbReference type="EMBL" id="WOK95186.1"/>
    </source>
</evidence>
<evidence type="ECO:0000259" key="7">
    <source>
        <dbReference type="PROSITE" id="PS51032"/>
    </source>
</evidence>
<evidence type="ECO:0000256" key="6">
    <source>
        <dbReference type="ARBA" id="ARBA00024343"/>
    </source>
</evidence>
<dbReference type="GO" id="GO:0003677">
    <property type="term" value="F:DNA binding"/>
    <property type="evidence" value="ECO:0007669"/>
    <property type="project" value="UniProtKB-KW"/>
</dbReference>
<evidence type="ECO:0000256" key="3">
    <source>
        <dbReference type="ARBA" id="ARBA00023125"/>
    </source>
</evidence>
<dbReference type="SMART" id="SM00380">
    <property type="entry name" value="AP2"/>
    <property type="match status" value="1"/>
</dbReference>
<dbReference type="InterPro" id="IPR036955">
    <property type="entry name" value="AP2/ERF_dom_sf"/>
</dbReference>
<dbReference type="InterPro" id="IPR016177">
    <property type="entry name" value="DNA-bd_dom_sf"/>
</dbReference>
<keyword evidence="3" id="KW-0238">DNA-binding</keyword>
<gene>
    <name evidence="8" type="ORF">Cni_G03893</name>
</gene>
<dbReference type="InterPro" id="IPR001471">
    <property type="entry name" value="AP2/ERF_dom"/>
</dbReference>
<keyword evidence="5" id="KW-0539">Nucleus</keyword>
<keyword evidence="4" id="KW-0804">Transcription</keyword>
<reference evidence="8 9" key="1">
    <citation type="submission" date="2023-10" db="EMBL/GenBank/DDBJ databases">
        <title>Chromosome-scale genome assembly provides insights into flower coloration mechanisms of Canna indica.</title>
        <authorList>
            <person name="Li C."/>
        </authorList>
    </citation>
    <scope>NUCLEOTIDE SEQUENCE [LARGE SCALE GENOMIC DNA]</scope>
    <source>
        <tissue evidence="8">Flower</tissue>
    </source>
</reference>
<evidence type="ECO:0000256" key="4">
    <source>
        <dbReference type="ARBA" id="ARBA00023163"/>
    </source>
</evidence>
<dbReference type="PROSITE" id="PS51032">
    <property type="entry name" value="AP2_ERF"/>
    <property type="match status" value="1"/>
</dbReference>
<proteinExistence type="inferred from homology"/>
<evidence type="ECO:0000256" key="2">
    <source>
        <dbReference type="ARBA" id="ARBA00023015"/>
    </source>
</evidence>
<dbReference type="PANTHER" id="PTHR31194:SF133">
    <property type="entry name" value="AP2_ERF DOMAIN-CONTAINING PROTEIN"/>
    <property type="match status" value="1"/>
</dbReference>
<dbReference type="FunFam" id="3.30.730.10:FF:000005">
    <property type="entry name" value="ethylene-responsive transcription factor RAP2-11"/>
    <property type="match status" value="1"/>
</dbReference>
<dbReference type="GO" id="GO:0005634">
    <property type="term" value="C:nucleus"/>
    <property type="evidence" value="ECO:0007669"/>
    <property type="project" value="UniProtKB-SubCell"/>
</dbReference>
<dbReference type="Pfam" id="PF00847">
    <property type="entry name" value="AP2"/>
    <property type="match status" value="1"/>
</dbReference>
<evidence type="ECO:0000256" key="5">
    <source>
        <dbReference type="ARBA" id="ARBA00023242"/>
    </source>
</evidence>
<comment type="subcellular location">
    <subcellularLocation>
        <location evidence="1">Nucleus</location>
    </subcellularLocation>
</comment>
<dbReference type="Proteomes" id="UP001327560">
    <property type="component" value="Chromosome 1"/>
</dbReference>
<dbReference type="EMBL" id="CP136890">
    <property type="protein sequence ID" value="WOK95186.1"/>
    <property type="molecule type" value="Genomic_DNA"/>
</dbReference>
<evidence type="ECO:0000256" key="1">
    <source>
        <dbReference type="ARBA" id="ARBA00004123"/>
    </source>
</evidence>
<feature type="domain" description="AP2/ERF" evidence="7">
    <location>
        <begin position="24"/>
        <end position="81"/>
    </location>
</feature>
<protein>
    <submittedName>
        <fullName evidence="8">Dehydration-responsive element-binding protein 2B-like</fullName>
    </submittedName>
</protein>
<accession>A0AAQ3JUV4</accession>
<keyword evidence="9" id="KW-1185">Reference proteome</keyword>
<dbReference type="SUPFAM" id="SSF54171">
    <property type="entry name" value="DNA-binding domain"/>
    <property type="match status" value="1"/>
</dbReference>
<dbReference type="AlphaFoldDB" id="A0AAQ3JUV4"/>
<dbReference type="InterPro" id="IPR050913">
    <property type="entry name" value="AP2/ERF_ERF"/>
</dbReference>
<name>A0AAQ3JUV4_9LILI</name>
<keyword evidence="2" id="KW-0805">Transcription regulation</keyword>
<organism evidence="8 9">
    <name type="scientific">Canna indica</name>
    <name type="common">Indian-shot</name>
    <dbReference type="NCBI Taxonomy" id="4628"/>
    <lineage>
        <taxon>Eukaryota</taxon>
        <taxon>Viridiplantae</taxon>
        <taxon>Streptophyta</taxon>
        <taxon>Embryophyta</taxon>
        <taxon>Tracheophyta</taxon>
        <taxon>Spermatophyta</taxon>
        <taxon>Magnoliopsida</taxon>
        <taxon>Liliopsida</taxon>
        <taxon>Zingiberales</taxon>
        <taxon>Cannaceae</taxon>
        <taxon>Canna</taxon>
    </lineage>
</organism>
<dbReference type="PRINTS" id="PR00367">
    <property type="entry name" value="ETHRSPELEMNT"/>
</dbReference>
<evidence type="ECO:0000313" key="9">
    <source>
        <dbReference type="Proteomes" id="UP001327560"/>
    </source>
</evidence>
<dbReference type="Gene3D" id="3.30.730.10">
    <property type="entry name" value="AP2/ERF domain"/>
    <property type="match status" value="1"/>
</dbReference>